<dbReference type="Gene3D" id="3.10.50.40">
    <property type="match status" value="1"/>
</dbReference>
<evidence type="ECO:0000256" key="1">
    <source>
        <dbReference type="ARBA" id="ARBA00029569"/>
    </source>
</evidence>
<organism evidence="3">
    <name type="scientific">Noccaea caerulescens</name>
    <name type="common">Alpine penny-cress</name>
    <name type="synonym">Thlaspi caerulescens</name>
    <dbReference type="NCBI Taxonomy" id="107243"/>
    <lineage>
        <taxon>Eukaryota</taxon>
        <taxon>Viridiplantae</taxon>
        <taxon>Streptophyta</taxon>
        <taxon>Embryophyta</taxon>
        <taxon>Tracheophyta</taxon>
        <taxon>Spermatophyta</taxon>
        <taxon>Magnoliopsida</taxon>
        <taxon>eudicotyledons</taxon>
        <taxon>Gunneridae</taxon>
        <taxon>Pentapetalae</taxon>
        <taxon>rosids</taxon>
        <taxon>malvids</taxon>
        <taxon>Brassicales</taxon>
        <taxon>Brassicaceae</taxon>
        <taxon>Coluteocarpeae</taxon>
        <taxon>Noccaea</taxon>
    </lineage>
</organism>
<dbReference type="SUPFAM" id="SSF54534">
    <property type="entry name" value="FKBP-like"/>
    <property type="match status" value="1"/>
</dbReference>
<evidence type="ECO:0000259" key="2">
    <source>
        <dbReference type="Pfam" id="PF00254"/>
    </source>
</evidence>
<protein>
    <recommendedName>
        <fullName evidence="1">Rotamase</fullName>
    </recommendedName>
</protein>
<dbReference type="InterPro" id="IPR001179">
    <property type="entry name" value="PPIase_FKBP_dom"/>
</dbReference>
<feature type="domain" description="PPIase FKBP-type" evidence="2">
    <location>
        <begin position="21"/>
        <end position="77"/>
    </location>
</feature>
<dbReference type="AlphaFoldDB" id="A0A1J3GSW4"/>
<keyword evidence="3" id="KW-0489">Methyltransferase</keyword>
<sequence length="135" mass="14741">MYGEEDKKRVQTIANGCLVSIGYTVSVEVDADFSKNGKALREVIESSKEMEFEVGNGSMNPHLESVVTQMSVGQNACFLTNMPAQELVFAATTDSVRTRSLLSEFSAGLEYKVHLLGVKRPTVKRMEAAGNFATL</sequence>
<dbReference type="Pfam" id="PF00254">
    <property type="entry name" value="FKBP_C"/>
    <property type="match status" value="1"/>
</dbReference>
<name>A0A1J3GSW4_NOCCA</name>
<dbReference type="EMBL" id="GEVL01018090">
    <property type="protein sequence ID" value="JAU59251.1"/>
    <property type="molecule type" value="Transcribed_RNA"/>
</dbReference>
<dbReference type="GO" id="GO:0003755">
    <property type="term" value="F:peptidyl-prolyl cis-trans isomerase activity"/>
    <property type="evidence" value="ECO:0007669"/>
    <property type="project" value="InterPro"/>
</dbReference>
<gene>
    <name evidence="3" type="ORF">LE_TR2958_c13_g1_i1_g.9241</name>
</gene>
<dbReference type="GO" id="GO:0008168">
    <property type="term" value="F:methyltransferase activity"/>
    <property type="evidence" value="ECO:0007669"/>
    <property type="project" value="UniProtKB-KW"/>
</dbReference>
<dbReference type="GO" id="GO:0032259">
    <property type="term" value="P:methylation"/>
    <property type="evidence" value="ECO:0007669"/>
    <property type="project" value="UniProtKB-KW"/>
</dbReference>
<dbReference type="InterPro" id="IPR046357">
    <property type="entry name" value="PPIase_dom_sf"/>
</dbReference>
<reference evidence="3" key="1">
    <citation type="submission" date="2016-07" db="EMBL/GenBank/DDBJ databases">
        <title>De novo transcriptome assembly of four accessions of the metal hyperaccumulator plant Noccaea caerulescens.</title>
        <authorList>
            <person name="Blande D."/>
            <person name="Halimaa P."/>
            <person name="Tervahauta A.I."/>
            <person name="Aarts M.G."/>
            <person name="Karenlampi S.O."/>
        </authorList>
    </citation>
    <scope>NUCLEOTIDE SEQUENCE</scope>
</reference>
<keyword evidence="3" id="KW-0808">Transferase</keyword>
<proteinExistence type="predicted"/>
<accession>A0A1J3GSW4</accession>
<evidence type="ECO:0000313" key="3">
    <source>
        <dbReference type="EMBL" id="JAU59251.1"/>
    </source>
</evidence>